<keyword evidence="2" id="KW-1185">Reference proteome</keyword>
<dbReference type="Gene3D" id="6.10.80.10">
    <property type="entry name" value="Hexameric tyrosine-coordinated heme protein (HTHP)"/>
    <property type="match status" value="1"/>
</dbReference>
<reference evidence="1 2" key="1">
    <citation type="submission" date="2022-03" db="EMBL/GenBank/DDBJ databases">
        <title>Pseudonocardia alaer sp. nov., a novel actinomycete isolated from reed forest soil.</title>
        <authorList>
            <person name="Wang L."/>
        </authorList>
    </citation>
    <scope>NUCLEOTIDE SEQUENCE [LARGE SCALE GENOMIC DNA]</scope>
    <source>
        <strain evidence="1 2">Y-16303</strain>
    </source>
</reference>
<dbReference type="InterPro" id="IPR038125">
    <property type="entry name" value="HTHP_sf"/>
</dbReference>
<accession>A0ABS9T743</accession>
<gene>
    <name evidence="1" type="ORF">MMF94_00375</name>
</gene>
<name>A0ABS9T743_9PSEU</name>
<sequence>MNAAVATSMLITETPEEGRELAIKLARSSIKALQPDAEVRKALRPVYANNASDLIAASQVIATEFATIAAANQYWRR</sequence>
<evidence type="ECO:0000313" key="2">
    <source>
        <dbReference type="Proteomes" id="UP001299970"/>
    </source>
</evidence>
<organism evidence="1 2">
    <name type="scientific">Pseudonocardia alaniniphila</name>
    <dbReference type="NCBI Taxonomy" id="75291"/>
    <lineage>
        <taxon>Bacteria</taxon>
        <taxon>Bacillati</taxon>
        <taxon>Actinomycetota</taxon>
        <taxon>Actinomycetes</taxon>
        <taxon>Pseudonocardiales</taxon>
        <taxon>Pseudonocardiaceae</taxon>
        <taxon>Pseudonocardia</taxon>
    </lineage>
</organism>
<dbReference type="Pfam" id="PF11534">
    <property type="entry name" value="HTHP"/>
    <property type="match status" value="1"/>
</dbReference>
<comment type="caution">
    <text evidence="1">The sequence shown here is derived from an EMBL/GenBank/DDBJ whole genome shotgun (WGS) entry which is preliminary data.</text>
</comment>
<dbReference type="InterPro" id="IPR021111">
    <property type="entry name" value="Hexamer_Tyr-coord_heme_pr_HTHP"/>
</dbReference>
<dbReference type="Proteomes" id="UP001299970">
    <property type="component" value="Unassembled WGS sequence"/>
</dbReference>
<evidence type="ECO:0000313" key="1">
    <source>
        <dbReference type="EMBL" id="MCH6164121.1"/>
    </source>
</evidence>
<protein>
    <submittedName>
        <fullName evidence="1">Hexameric tyrosine-coordinated heme protein</fullName>
    </submittedName>
</protein>
<proteinExistence type="predicted"/>
<dbReference type="EMBL" id="JAKXMK010000001">
    <property type="protein sequence ID" value="MCH6164121.1"/>
    <property type="molecule type" value="Genomic_DNA"/>
</dbReference>
<dbReference type="RefSeq" id="WP_241034156.1">
    <property type="nucleotide sequence ID" value="NZ_BAAAJF010000034.1"/>
</dbReference>